<keyword evidence="7" id="KW-0472">Membrane</keyword>
<dbReference type="InterPro" id="IPR052173">
    <property type="entry name" value="Beta-lactam_resp_regulator"/>
</dbReference>
<evidence type="ECO:0000256" key="6">
    <source>
        <dbReference type="RuleBase" id="RU003983"/>
    </source>
</evidence>
<dbReference type="Proteomes" id="UP000550714">
    <property type="component" value="Unassembled WGS sequence"/>
</dbReference>
<dbReference type="GO" id="GO:0046872">
    <property type="term" value="F:metal ion binding"/>
    <property type="evidence" value="ECO:0007669"/>
    <property type="project" value="UniProtKB-KW"/>
</dbReference>
<evidence type="ECO:0000259" key="8">
    <source>
        <dbReference type="Pfam" id="PF01435"/>
    </source>
</evidence>
<evidence type="ECO:0000256" key="2">
    <source>
        <dbReference type="ARBA" id="ARBA00022723"/>
    </source>
</evidence>
<feature type="transmembrane region" description="Helical" evidence="7">
    <location>
        <begin position="81"/>
        <end position="105"/>
    </location>
</feature>
<proteinExistence type="inferred from homology"/>
<dbReference type="EMBL" id="JACHWU010000001">
    <property type="protein sequence ID" value="MBB3050005.1"/>
    <property type="molecule type" value="Genomic_DNA"/>
</dbReference>
<keyword evidence="3 6" id="KW-0378">Hydrolase</keyword>
<evidence type="ECO:0000256" key="7">
    <source>
        <dbReference type="SAM" id="Phobius"/>
    </source>
</evidence>
<dbReference type="PANTHER" id="PTHR34978:SF3">
    <property type="entry name" value="SLR0241 PROTEIN"/>
    <property type="match status" value="1"/>
</dbReference>
<keyword evidence="5 6" id="KW-0482">Metalloprotease</keyword>
<organism evidence="9 10">
    <name type="scientific">Prauserella isguenensis</name>
    <dbReference type="NCBI Taxonomy" id="1470180"/>
    <lineage>
        <taxon>Bacteria</taxon>
        <taxon>Bacillati</taxon>
        <taxon>Actinomycetota</taxon>
        <taxon>Actinomycetes</taxon>
        <taxon>Pseudonocardiales</taxon>
        <taxon>Pseudonocardiaceae</taxon>
        <taxon>Prauserella</taxon>
    </lineage>
</organism>
<dbReference type="PANTHER" id="PTHR34978">
    <property type="entry name" value="POSSIBLE SENSOR-TRANSDUCER PROTEIN BLAR"/>
    <property type="match status" value="1"/>
</dbReference>
<evidence type="ECO:0000313" key="9">
    <source>
        <dbReference type="EMBL" id="MBB3050005.1"/>
    </source>
</evidence>
<evidence type="ECO:0000313" key="10">
    <source>
        <dbReference type="Proteomes" id="UP000550714"/>
    </source>
</evidence>
<protein>
    <submittedName>
        <fullName evidence="9">Zn-dependent protease with chaperone function</fullName>
    </submittedName>
</protein>
<keyword evidence="1 6" id="KW-0645">Protease</keyword>
<dbReference type="GO" id="GO:0004222">
    <property type="term" value="F:metalloendopeptidase activity"/>
    <property type="evidence" value="ECO:0007669"/>
    <property type="project" value="InterPro"/>
</dbReference>
<dbReference type="RefSeq" id="WP_183648438.1">
    <property type="nucleotide sequence ID" value="NZ_JACHWU010000001.1"/>
</dbReference>
<feature type="transmembrane region" description="Helical" evidence="7">
    <location>
        <begin position="34"/>
        <end position="58"/>
    </location>
</feature>
<comment type="similarity">
    <text evidence="6">Belongs to the peptidase M48 family.</text>
</comment>
<feature type="domain" description="Peptidase M48" evidence="8">
    <location>
        <begin position="110"/>
        <end position="192"/>
    </location>
</feature>
<keyword evidence="10" id="KW-1185">Reference proteome</keyword>
<evidence type="ECO:0000256" key="1">
    <source>
        <dbReference type="ARBA" id="ARBA00022670"/>
    </source>
</evidence>
<comment type="caution">
    <text evidence="9">The sequence shown here is derived from an EMBL/GenBank/DDBJ whole genome shotgun (WGS) entry which is preliminary data.</text>
</comment>
<keyword evidence="7" id="KW-1133">Transmembrane helix</keyword>
<name>A0A839RXU3_9PSEU</name>
<evidence type="ECO:0000256" key="5">
    <source>
        <dbReference type="ARBA" id="ARBA00023049"/>
    </source>
</evidence>
<evidence type="ECO:0000256" key="4">
    <source>
        <dbReference type="ARBA" id="ARBA00022833"/>
    </source>
</evidence>
<gene>
    <name evidence="9" type="ORF">FHS23_001000</name>
</gene>
<evidence type="ECO:0000256" key="3">
    <source>
        <dbReference type="ARBA" id="ARBA00022801"/>
    </source>
</evidence>
<dbReference type="GO" id="GO:0006508">
    <property type="term" value="P:proteolysis"/>
    <property type="evidence" value="ECO:0007669"/>
    <property type="project" value="UniProtKB-KW"/>
</dbReference>
<keyword evidence="2" id="KW-0479">Metal-binding</keyword>
<comment type="cofactor">
    <cofactor evidence="6">
        <name>Zn(2+)</name>
        <dbReference type="ChEBI" id="CHEBI:29105"/>
    </cofactor>
    <text evidence="6">Binds 1 zinc ion per subunit.</text>
</comment>
<dbReference type="CDD" id="cd07326">
    <property type="entry name" value="M56_BlaR1_MecR1_like"/>
    <property type="match status" value="1"/>
</dbReference>
<feature type="transmembrane region" description="Helical" evidence="7">
    <location>
        <begin position="6"/>
        <end position="22"/>
    </location>
</feature>
<dbReference type="AlphaFoldDB" id="A0A839RXU3"/>
<dbReference type="Pfam" id="PF01435">
    <property type="entry name" value="Peptidase_M48"/>
    <property type="match status" value="1"/>
</dbReference>
<keyword evidence="4 6" id="KW-0862">Zinc</keyword>
<sequence length="301" mass="32239">MTLAVHHVAAGTAAVLVSLWLLRGRWTHSHPRAALVLWQLSSLALIVSVVGALLSFGLEPFGRGLLPALVDLPWRFQELDLWHLGAVGLGLAVGGWLVVNQLLCLRSTARARARHRLLLQLVATQESEEQGRDALVVDHPVAVAYCLPGRTPHIVVSAGARRLLTDDELDAVLAHERAHARERHHLVVAPFQALRRLLPASSLLTRVCSTIELLVEMCADDRAARSRGREPLASALERFRANGSGGGTPAGALAVADAPVSARIRRLRNPDGGRLPLAWPLACAVAVAALATSLSLFAVPL</sequence>
<accession>A0A839RXU3</accession>
<keyword evidence="7" id="KW-0812">Transmembrane</keyword>
<dbReference type="Gene3D" id="3.30.2010.10">
    <property type="entry name" value="Metalloproteases ('zincins'), catalytic domain"/>
    <property type="match status" value="1"/>
</dbReference>
<dbReference type="InterPro" id="IPR001915">
    <property type="entry name" value="Peptidase_M48"/>
</dbReference>
<feature type="transmembrane region" description="Helical" evidence="7">
    <location>
        <begin position="275"/>
        <end position="299"/>
    </location>
</feature>
<reference evidence="9 10" key="1">
    <citation type="submission" date="2020-08" db="EMBL/GenBank/DDBJ databases">
        <title>Genomic Encyclopedia of Type Strains, Phase III (KMG-III): the genomes of soil and plant-associated and newly described type strains.</title>
        <authorList>
            <person name="Whitman W."/>
        </authorList>
    </citation>
    <scope>NUCLEOTIDE SEQUENCE [LARGE SCALE GENOMIC DNA]</scope>
    <source>
        <strain evidence="9 10">CECT 8577</strain>
    </source>
</reference>